<dbReference type="Gene3D" id="3.40.50.2300">
    <property type="match status" value="1"/>
</dbReference>
<dbReference type="OrthoDB" id="185601at2"/>
<feature type="domain" description="GGDEF" evidence="5">
    <location>
        <begin position="165"/>
        <end position="299"/>
    </location>
</feature>
<dbReference type="CDD" id="cd00156">
    <property type="entry name" value="REC"/>
    <property type="match status" value="1"/>
</dbReference>
<dbReference type="GO" id="GO:1902201">
    <property type="term" value="P:negative regulation of bacterial-type flagellum-dependent cell motility"/>
    <property type="evidence" value="ECO:0007669"/>
    <property type="project" value="TreeGrafter"/>
</dbReference>
<dbReference type="SUPFAM" id="SSF52172">
    <property type="entry name" value="CheY-like"/>
    <property type="match status" value="1"/>
</dbReference>
<evidence type="ECO:0000259" key="5">
    <source>
        <dbReference type="PROSITE" id="PS50887"/>
    </source>
</evidence>
<dbReference type="Pfam" id="PF00072">
    <property type="entry name" value="Response_reg"/>
    <property type="match status" value="1"/>
</dbReference>
<keyword evidence="3" id="KW-0597">Phosphoprotein</keyword>
<evidence type="ECO:0000313" key="7">
    <source>
        <dbReference type="Proteomes" id="UP000007013"/>
    </source>
</evidence>
<dbReference type="GO" id="GO:0005886">
    <property type="term" value="C:plasma membrane"/>
    <property type="evidence" value="ECO:0007669"/>
    <property type="project" value="TreeGrafter"/>
</dbReference>
<dbReference type="EC" id="2.7.7.65" evidence="1"/>
<proteinExistence type="predicted"/>
<gene>
    <name evidence="6" type="ordered locus">Oter_2557</name>
</gene>
<dbReference type="PANTHER" id="PTHR45138">
    <property type="entry name" value="REGULATORY COMPONENTS OF SENSORY TRANSDUCTION SYSTEM"/>
    <property type="match status" value="1"/>
</dbReference>
<dbReference type="NCBIfam" id="TIGR00254">
    <property type="entry name" value="GGDEF"/>
    <property type="match status" value="1"/>
</dbReference>
<dbReference type="eggNOG" id="COG3706">
    <property type="taxonomic scope" value="Bacteria"/>
</dbReference>
<dbReference type="InterPro" id="IPR001789">
    <property type="entry name" value="Sig_transdc_resp-reg_receiver"/>
</dbReference>
<dbReference type="Pfam" id="PF00990">
    <property type="entry name" value="GGDEF"/>
    <property type="match status" value="1"/>
</dbReference>
<evidence type="ECO:0000313" key="6">
    <source>
        <dbReference type="EMBL" id="ACB75839.1"/>
    </source>
</evidence>
<dbReference type="AlphaFoldDB" id="B1ZT50"/>
<dbReference type="InterPro" id="IPR029787">
    <property type="entry name" value="Nucleotide_cyclase"/>
</dbReference>
<dbReference type="SMART" id="SM00267">
    <property type="entry name" value="GGDEF"/>
    <property type="match status" value="1"/>
</dbReference>
<dbReference type="Gene3D" id="3.30.70.270">
    <property type="match status" value="1"/>
</dbReference>
<dbReference type="KEGG" id="ote:Oter_2557"/>
<dbReference type="RefSeq" id="WP_012375374.1">
    <property type="nucleotide sequence ID" value="NC_010571.1"/>
</dbReference>
<feature type="modified residue" description="4-aspartylphosphate" evidence="3">
    <location>
        <position position="56"/>
    </location>
</feature>
<dbReference type="InterPro" id="IPR050469">
    <property type="entry name" value="Diguanylate_Cyclase"/>
</dbReference>
<protein>
    <recommendedName>
        <fullName evidence="1">diguanylate cyclase</fullName>
        <ecNumber evidence="1">2.7.7.65</ecNumber>
    </recommendedName>
</protein>
<dbReference type="PROSITE" id="PS50110">
    <property type="entry name" value="RESPONSE_REGULATORY"/>
    <property type="match status" value="1"/>
</dbReference>
<evidence type="ECO:0000256" key="3">
    <source>
        <dbReference type="PROSITE-ProRule" id="PRU00169"/>
    </source>
</evidence>
<dbReference type="Proteomes" id="UP000007013">
    <property type="component" value="Chromosome"/>
</dbReference>
<dbReference type="GO" id="GO:0000160">
    <property type="term" value="P:phosphorelay signal transduction system"/>
    <property type="evidence" value="ECO:0007669"/>
    <property type="project" value="InterPro"/>
</dbReference>
<feature type="domain" description="Response regulatory" evidence="4">
    <location>
        <begin position="4"/>
        <end position="121"/>
    </location>
</feature>
<dbReference type="FunFam" id="3.30.70.270:FF:000001">
    <property type="entry name" value="Diguanylate cyclase domain protein"/>
    <property type="match status" value="1"/>
</dbReference>
<comment type="catalytic activity">
    <reaction evidence="2">
        <text>2 GTP = 3',3'-c-di-GMP + 2 diphosphate</text>
        <dbReference type="Rhea" id="RHEA:24898"/>
        <dbReference type="ChEBI" id="CHEBI:33019"/>
        <dbReference type="ChEBI" id="CHEBI:37565"/>
        <dbReference type="ChEBI" id="CHEBI:58805"/>
        <dbReference type="EC" id="2.7.7.65"/>
    </reaction>
</comment>
<dbReference type="GO" id="GO:0052621">
    <property type="term" value="F:diguanylate cyclase activity"/>
    <property type="evidence" value="ECO:0007669"/>
    <property type="project" value="UniProtKB-EC"/>
</dbReference>
<dbReference type="EMBL" id="CP001032">
    <property type="protein sequence ID" value="ACB75839.1"/>
    <property type="molecule type" value="Genomic_DNA"/>
</dbReference>
<dbReference type="STRING" id="452637.Oter_2557"/>
<evidence type="ECO:0000256" key="2">
    <source>
        <dbReference type="ARBA" id="ARBA00034247"/>
    </source>
</evidence>
<keyword evidence="7" id="KW-1185">Reference proteome</keyword>
<dbReference type="InterPro" id="IPR000160">
    <property type="entry name" value="GGDEF_dom"/>
</dbReference>
<dbReference type="HOGENOM" id="CLU_000445_11_16_0"/>
<dbReference type="PANTHER" id="PTHR45138:SF9">
    <property type="entry name" value="DIGUANYLATE CYCLASE DGCM-RELATED"/>
    <property type="match status" value="1"/>
</dbReference>
<sequence length="300" mass="32961">MTRKILLIDDDRLQYRLAQAHFGKFQGERFELHWAETFDAGLAELLTGGFAACLLDYQLGPRNGLELIRQAVAAGCRTPIIFLTAESSPEVDIEAMNAGALDYLVKGEISSRSLERSLRYALKLGETLEAMRQLATHDQLTGLLNRREFDRELAEERDRARRFEHPIGLVMVDIDHFKAINDTHGHPAGDTVLREVARRMSAEARSVDRLARFGGEEFALIVVESDRAAALEAAQRMWAAVRRTPIALGNGVQLVVTVSAGAAALPHDADSEETLIAAADRALYAAKAAGRDRVWAAGSS</sequence>
<dbReference type="CDD" id="cd01949">
    <property type="entry name" value="GGDEF"/>
    <property type="match status" value="1"/>
</dbReference>
<accession>B1ZT50</accession>
<reference evidence="6 7" key="1">
    <citation type="journal article" date="2011" name="J. Bacteriol.">
        <title>Genome sequence of the verrucomicrobium Opitutus terrae PB90-1, an abundant inhabitant of rice paddy soil ecosystems.</title>
        <authorList>
            <person name="van Passel M.W."/>
            <person name="Kant R."/>
            <person name="Palva A."/>
            <person name="Copeland A."/>
            <person name="Lucas S."/>
            <person name="Lapidus A."/>
            <person name="Glavina del Rio T."/>
            <person name="Pitluck S."/>
            <person name="Goltsman E."/>
            <person name="Clum A."/>
            <person name="Sun H."/>
            <person name="Schmutz J."/>
            <person name="Larimer F.W."/>
            <person name="Land M.L."/>
            <person name="Hauser L."/>
            <person name="Kyrpides N."/>
            <person name="Mikhailova N."/>
            <person name="Richardson P.P."/>
            <person name="Janssen P.H."/>
            <person name="de Vos W.M."/>
            <person name="Smidt H."/>
        </authorList>
    </citation>
    <scope>NUCLEOTIDE SEQUENCE [LARGE SCALE GENOMIC DNA]</scope>
    <source>
        <strain evidence="7">DSM 11246 / JCM 15787 / PB90-1</strain>
    </source>
</reference>
<dbReference type="InterPro" id="IPR043128">
    <property type="entry name" value="Rev_trsase/Diguanyl_cyclase"/>
</dbReference>
<dbReference type="GO" id="GO:0043709">
    <property type="term" value="P:cell adhesion involved in single-species biofilm formation"/>
    <property type="evidence" value="ECO:0007669"/>
    <property type="project" value="TreeGrafter"/>
</dbReference>
<organism evidence="6 7">
    <name type="scientific">Opitutus terrae (strain DSM 11246 / JCM 15787 / PB90-1)</name>
    <dbReference type="NCBI Taxonomy" id="452637"/>
    <lineage>
        <taxon>Bacteria</taxon>
        <taxon>Pseudomonadati</taxon>
        <taxon>Verrucomicrobiota</taxon>
        <taxon>Opitutia</taxon>
        <taxon>Opitutales</taxon>
        <taxon>Opitutaceae</taxon>
        <taxon>Opitutus</taxon>
    </lineage>
</organism>
<evidence type="ECO:0000259" key="4">
    <source>
        <dbReference type="PROSITE" id="PS50110"/>
    </source>
</evidence>
<dbReference type="PROSITE" id="PS50887">
    <property type="entry name" value="GGDEF"/>
    <property type="match status" value="1"/>
</dbReference>
<evidence type="ECO:0000256" key="1">
    <source>
        <dbReference type="ARBA" id="ARBA00012528"/>
    </source>
</evidence>
<dbReference type="SMART" id="SM00448">
    <property type="entry name" value="REC"/>
    <property type="match status" value="1"/>
</dbReference>
<dbReference type="InterPro" id="IPR011006">
    <property type="entry name" value="CheY-like_superfamily"/>
</dbReference>
<name>B1ZT50_OPITP</name>
<dbReference type="SUPFAM" id="SSF55073">
    <property type="entry name" value="Nucleotide cyclase"/>
    <property type="match status" value="1"/>
</dbReference>